<dbReference type="EMBL" id="JAKNSF020000068">
    <property type="protein sequence ID" value="KAK7721871.1"/>
    <property type="molecule type" value="Genomic_DNA"/>
</dbReference>
<evidence type="ECO:0000313" key="3">
    <source>
        <dbReference type="Proteomes" id="UP001430848"/>
    </source>
</evidence>
<organism evidence="2 3">
    <name type="scientific">Diaporthe eres</name>
    <name type="common">Phomopsis oblonga</name>
    <dbReference type="NCBI Taxonomy" id="83184"/>
    <lineage>
        <taxon>Eukaryota</taxon>
        <taxon>Fungi</taxon>
        <taxon>Dikarya</taxon>
        <taxon>Ascomycota</taxon>
        <taxon>Pezizomycotina</taxon>
        <taxon>Sordariomycetes</taxon>
        <taxon>Sordariomycetidae</taxon>
        <taxon>Diaporthales</taxon>
        <taxon>Diaporthaceae</taxon>
        <taxon>Diaporthe</taxon>
        <taxon>Diaporthe eres species complex</taxon>
    </lineage>
</organism>
<evidence type="ECO:0000256" key="1">
    <source>
        <dbReference type="SAM" id="MobiDB-lite"/>
    </source>
</evidence>
<keyword evidence="3" id="KW-1185">Reference proteome</keyword>
<feature type="compositionally biased region" description="Low complexity" evidence="1">
    <location>
        <begin position="47"/>
        <end position="56"/>
    </location>
</feature>
<name>A0ABR1P014_DIAER</name>
<feature type="region of interest" description="Disordered" evidence="1">
    <location>
        <begin position="218"/>
        <end position="375"/>
    </location>
</feature>
<evidence type="ECO:0000313" key="2">
    <source>
        <dbReference type="EMBL" id="KAK7721871.1"/>
    </source>
</evidence>
<accession>A0ABR1P014</accession>
<sequence>MASDDKAAVAMATDDGADMHMATNDEVATPTASEMGEDQMSIEEDSQSSSLSISHSQIDGNTHAVWRRYVDKPPTPNYAKVQGMAKRREVLNDPDGKIAGNIKKMQGFNKQLSSNNHCKKVRKYLTGDQETPITDETVPYILAIWCVLGGFIPSMWRERIPGEKKGSRVPLTDWGKKMIEELGNLGTIGGYKFDICQAHAAKKEGKSQFNWTRAKDEILEDDTEQATKKPKRNAKPPSLGKRGASSPRQSPASKRRKNVAIEKPQQGGGSYSSDDDTEDEGNRGEVGNEVMYGGSKPGLPASRAPPTNIDSNRGGLQHPEVPRNGYGDQGDIPPPLQGTWPLPGAHPNQGPEGNPGNDAVTRRYGPGLKTSDMSQDKTFMGRMSHGRKEGFSVENPIVSDVTTGMLPSSYWNATSLSGQHRFGMPSALQQGSTASSSRTRFEVSAPVNRGSAVPHAQLHSALEHLSGSGDANTMNDSHFGDVEDDLFSPSQQGSMPGRRRNTLQVTNPVNRGSDTRYEEFATANREDSDRLDEAVCNINKSDASFSGAQPGHLGQDNSNRTALSFHLPTIIGQLEGLNQQNDKELSLLSRNDKAKDAKIAALEEEVNIWRAAGNEIEQLKSRNMELEEISKKSRQTADLLNRTSAFTILLRAGNTSKGLGTIYLAELLDGMDGDDGMGASGVDGS</sequence>
<comment type="caution">
    <text evidence="2">The sequence shown here is derived from an EMBL/GenBank/DDBJ whole genome shotgun (WGS) entry which is preliminary data.</text>
</comment>
<gene>
    <name evidence="2" type="ORF">SLS63_009396</name>
</gene>
<feature type="compositionally biased region" description="Polar residues" evidence="1">
    <location>
        <begin position="502"/>
        <end position="512"/>
    </location>
</feature>
<protein>
    <submittedName>
        <fullName evidence="2">Uncharacterized protein</fullName>
    </submittedName>
</protein>
<feature type="region of interest" description="Disordered" evidence="1">
    <location>
        <begin position="1"/>
        <end position="56"/>
    </location>
</feature>
<dbReference type="Proteomes" id="UP001430848">
    <property type="component" value="Unassembled WGS sequence"/>
</dbReference>
<feature type="compositionally biased region" description="Acidic residues" evidence="1">
    <location>
        <begin position="35"/>
        <end position="46"/>
    </location>
</feature>
<feature type="region of interest" description="Disordered" evidence="1">
    <location>
        <begin position="489"/>
        <end position="512"/>
    </location>
</feature>
<reference evidence="2 3" key="1">
    <citation type="submission" date="2024-02" db="EMBL/GenBank/DDBJ databases">
        <title>De novo assembly and annotation of 12 fungi associated with fruit tree decline syndrome in Ontario, Canada.</title>
        <authorList>
            <person name="Sulman M."/>
            <person name="Ellouze W."/>
            <person name="Ilyukhin E."/>
        </authorList>
    </citation>
    <scope>NUCLEOTIDE SEQUENCE [LARGE SCALE GENOMIC DNA]</scope>
    <source>
        <strain evidence="2 3">M169</strain>
    </source>
</reference>
<proteinExistence type="predicted"/>